<gene>
    <name evidence="1" type="ORF">CPB84DRAFT_1747078</name>
</gene>
<organism evidence="1 2">
    <name type="scientific">Gymnopilus junonius</name>
    <name type="common">Spectacular rustgill mushroom</name>
    <name type="synonym">Gymnopilus spectabilis subsp. junonius</name>
    <dbReference type="NCBI Taxonomy" id="109634"/>
    <lineage>
        <taxon>Eukaryota</taxon>
        <taxon>Fungi</taxon>
        <taxon>Dikarya</taxon>
        <taxon>Basidiomycota</taxon>
        <taxon>Agaricomycotina</taxon>
        <taxon>Agaricomycetes</taxon>
        <taxon>Agaricomycetidae</taxon>
        <taxon>Agaricales</taxon>
        <taxon>Agaricineae</taxon>
        <taxon>Hymenogastraceae</taxon>
        <taxon>Gymnopilus</taxon>
    </lineage>
</organism>
<proteinExistence type="predicted"/>
<name>A0A9P5TME7_GYMJU</name>
<accession>A0A9P5TME7</accession>
<sequence>MCRFCKVRVTHEKWVPMGAGLEFSREASTCRIQPVCLSQGFDLAGATLILALCNEFSTYDRDFWLRAEASRNWRLWQRLKPDQSAANGIAPPSNEDVGSLSKDWGWLGAIGGTLEREAHVHLPHQQNTFLACKIETLSLLTPSSKPQGEKFNYMLHDNYRHSSQREGIFIRFYCIEIDFSSSFKMIYFKPFLFTKISSASQGASKSDLMNAESRAASTRHCTSFNFCMNLELRGRLQAYARSFWRSLSSKE</sequence>
<dbReference type="AlphaFoldDB" id="A0A9P5TME7"/>
<dbReference type="Proteomes" id="UP000724874">
    <property type="component" value="Unassembled WGS sequence"/>
</dbReference>
<evidence type="ECO:0000313" key="2">
    <source>
        <dbReference type="Proteomes" id="UP000724874"/>
    </source>
</evidence>
<reference evidence="1" key="1">
    <citation type="submission" date="2020-11" db="EMBL/GenBank/DDBJ databases">
        <authorList>
            <consortium name="DOE Joint Genome Institute"/>
            <person name="Ahrendt S."/>
            <person name="Riley R."/>
            <person name="Andreopoulos W."/>
            <person name="LaButti K."/>
            <person name="Pangilinan J."/>
            <person name="Ruiz-duenas F.J."/>
            <person name="Barrasa J.M."/>
            <person name="Sanchez-Garcia M."/>
            <person name="Camarero S."/>
            <person name="Miyauchi S."/>
            <person name="Serrano A."/>
            <person name="Linde D."/>
            <person name="Babiker R."/>
            <person name="Drula E."/>
            <person name="Ayuso-Fernandez I."/>
            <person name="Pacheco R."/>
            <person name="Padilla G."/>
            <person name="Ferreira P."/>
            <person name="Barriuso J."/>
            <person name="Kellner H."/>
            <person name="Castanera R."/>
            <person name="Alfaro M."/>
            <person name="Ramirez L."/>
            <person name="Pisabarro A.G."/>
            <person name="Kuo A."/>
            <person name="Tritt A."/>
            <person name="Lipzen A."/>
            <person name="He G."/>
            <person name="Yan M."/>
            <person name="Ng V."/>
            <person name="Cullen D."/>
            <person name="Martin F."/>
            <person name="Rosso M.-N."/>
            <person name="Henrissat B."/>
            <person name="Hibbett D."/>
            <person name="Martinez A.T."/>
            <person name="Grigoriev I.V."/>
        </authorList>
    </citation>
    <scope>NUCLEOTIDE SEQUENCE</scope>
    <source>
        <strain evidence="1">AH 44721</strain>
    </source>
</reference>
<dbReference type="EMBL" id="JADNYJ010000042">
    <property type="protein sequence ID" value="KAF8901321.1"/>
    <property type="molecule type" value="Genomic_DNA"/>
</dbReference>
<protein>
    <submittedName>
        <fullName evidence="1">Uncharacterized protein</fullName>
    </submittedName>
</protein>
<keyword evidence="2" id="KW-1185">Reference proteome</keyword>
<evidence type="ECO:0000313" key="1">
    <source>
        <dbReference type="EMBL" id="KAF8901321.1"/>
    </source>
</evidence>
<comment type="caution">
    <text evidence="1">The sequence shown here is derived from an EMBL/GenBank/DDBJ whole genome shotgun (WGS) entry which is preliminary data.</text>
</comment>